<dbReference type="Proteomes" id="UP001231941">
    <property type="component" value="Unassembled WGS sequence"/>
</dbReference>
<keyword evidence="1" id="KW-0175">Coiled coil</keyword>
<sequence>MEYVRFPYVPKLGYITLSSFVESTIDDFVKMKKRQGNFEEYSEKRRNEAVEALEQVAKLEAQLAQENAIAFADGILIDRRRKRKYFYY</sequence>
<organism evidence="2 3">
    <name type="scientific">Chengkuizengella axinellae</name>
    <dbReference type="NCBI Taxonomy" id="3064388"/>
    <lineage>
        <taxon>Bacteria</taxon>
        <taxon>Bacillati</taxon>
        <taxon>Bacillota</taxon>
        <taxon>Bacilli</taxon>
        <taxon>Bacillales</taxon>
        <taxon>Paenibacillaceae</taxon>
        <taxon>Chengkuizengella</taxon>
    </lineage>
</organism>
<protein>
    <submittedName>
        <fullName evidence="2">Uncharacterized protein</fullName>
    </submittedName>
</protein>
<proteinExistence type="predicted"/>
<comment type="caution">
    <text evidence="2">The sequence shown here is derived from an EMBL/GenBank/DDBJ whole genome shotgun (WGS) entry which is preliminary data.</text>
</comment>
<reference evidence="2 3" key="1">
    <citation type="submission" date="2023-08" db="EMBL/GenBank/DDBJ databases">
        <authorList>
            <person name="Park J.-S."/>
        </authorList>
    </citation>
    <scope>NUCLEOTIDE SEQUENCE [LARGE SCALE GENOMIC DNA]</scope>
    <source>
        <strain evidence="2 3">2205SS18-9</strain>
    </source>
</reference>
<keyword evidence="3" id="KW-1185">Reference proteome</keyword>
<dbReference type="RefSeq" id="WP_305991763.1">
    <property type="nucleotide sequence ID" value="NZ_JAVAMP010000003.1"/>
</dbReference>
<evidence type="ECO:0000313" key="2">
    <source>
        <dbReference type="EMBL" id="MDP5274455.1"/>
    </source>
</evidence>
<evidence type="ECO:0000313" key="3">
    <source>
        <dbReference type="Proteomes" id="UP001231941"/>
    </source>
</evidence>
<gene>
    <name evidence="2" type="ORF">Q5Y73_10070</name>
</gene>
<feature type="coiled-coil region" evidence="1">
    <location>
        <begin position="42"/>
        <end position="69"/>
    </location>
</feature>
<name>A0ABT9J0A9_9BACL</name>
<accession>A0ABT9J0A9</accession>
<dbReference type="EMBL" id="JAVAMP010000003">
    <property type="protein sequence ID" value="MDP5274455.1"/>
    <property type="molecule type" value="Genomic_DNA"/>
</dbReference>
<evidence type="ECO:0000256" key="1">
    <source>
        <dbReference type="SAM" id="Coils"/>
    </source>
</evidence>